<dbReference type="AlphaFoldDB" id="A0A3T0E637"/>
<dbReference type="Proteomes" id="UP000286954">
    <property type="component" value="Chromosome"/>
</dbReference>
<accession>A0A3T0E637</accession>
<reference evidence="1 2" key="1">
    <citation type="submission" date="2016-12" db="EMBL/GenBank/DDBJ databases">
        <title>The genome of dimorphic prosthecate Glycocaulis alkaliphilus 6b-8t, isolated from crude oil dictates its adaptability in petroleum environments.</title>
        <authorList>
            <person name="Wu X.-L."/>
            <person name="Geng S."/>
        </authorList>
    </citation>
    <scope>NUCLEOTIDE SEQUENCE [LARGE SCALE GENOMIC DNA]</scope>
    <source>
        <strain evidence="1 2">6B-8</strain>
    </source>
</reference>
<dbReference type="KEGG" id="gak:X907_0136"/>
<dbReference type="RefSeq" id="WP_127565149.1">
    <property type="nucleotide sequence ID" value="NZ_BMFB01000004.1"/>
</dbReference>
<evidence type="ECO:0000313" key="2">
    <source>
        <dbReference type="Proteomes" id="UP000286954"/>
    </source>
</evidence>
<dbReference type="OrthoDB" id="9923132at2"/>
<sequence>MDTIVKLLCLSAIVATSACATRYDQSGAPIAMFDLTIDAETARVIAPSLNASRATSSETRARPNNPVRAITLVAHVLAQDGSDADQMANGLIPLLFYASDAACDDYFAMLNSSRNVTVTALDLASIASMGTASVAGDANEWAGASGAFGAARRSMENNLLSQTQVPLLYAAVRQARLERRAAILNIEDIGSMSGQERLQRVATEFGDYHAMCGVGFGIQQVSRMIAQNSEEPDLGQ</sequence>
<organism evidence="1 2">
    <name type="scientific">Glycocaulis alkaliphilus</name>
    <dbReference type="NCBI Taxonomy" id="1434191"/>
    <lineage>
        <taxon>Bacteria</taxon>
        <taxon>Pseudomonadati</taxon>
        <taxon>Pseudomonadota</taxon>
        <taxon>Alphaproteobacteria</taxon>
        <taxon>Maricaulales</taxon>
        <taxon>Maricaulaceae</taxon>
        <taxon>Glycocaulis</taxon>
    </lineage>
</organism>
<gene>
    <name evidence="1" type="ORF">X907_0136</name>
</gene>
<evidence type="ECO:0000313" key="1">
    <source>
        <dbReference type="EMBL" id="AZU02686.1"/>
    </source>
</evidence>
<keyword evidence="2" id="KW-1185">Reference proteome</keyword>
<name>A0A3T0E637_9PROT</name>
<proteinExistence type="predicted"/>
<dbReference type="EMBL" id="CP018911">
    <property type="protein sequence ID" value="AZU02686.1"/>
    <property type="molecule type" value="Genomic_DNA"/>
</dbReference>
<dbReference type="PROSITE" id="PS51257">
    <property type="entry name" value="PROKAR_LIPOPROTEIN"/>
    <property type="match status" value="1"/>
</dbReference>
<protein>
    <submittedName>
        <fullName evidence="1">Uncharacterized protein</fullName>
    </submittedName>
</protein>